<name>A0A9D4UK13_ADICA</name>
<feature type="region of interest" description="Disordered" evidence="1">
    <location>
        <begin position="72"/>
        <end position="142"/>
    </location>
</feature>
<proteinExistence type="predicted"/>
<evidence type="ECO:0000313" key="3">
    <source>
        <dbReference type="Proteomes" id="UP000886520"/>
    </source>
</evidence>
<feature type="compositionally biased region" description="Basic and acidic residues" evidence="1">
    <location>
        <begin position="124"/>
        <end position="142"/>
    </location>
</feature>
<comment type="caution">
    <text evidence="2">The sequence shown here is derived from an EMBL/GenBank/DDBJ whole genome shotgun (WGS) entry which is preliminary data.</text>
</comment>
<reference evidence="2" key="1">
    <citation type="submission" date="2021-01" db="EMBL/GenBank/DDBJ databases">
        <title>Adiantum capillus-veneris genome.</title>
        <authorList>
            <person name="Fang Y."/>
            <person name="Liao Q."/>
        </authorList>
    </citation>
    <scope>NUCLEOTIDE SEQUENCE</scope>
    <source>
        <strain evidence="2">H3</strain>
        <tissue evidence="2">Leaf</tissue>
    </source>
</reference>
<gene>
    <name evidence="2" type="ORF">GOP47_0015620</name>
</gene>
<dbReference type="AlphaFoldDB" id="A0A9D4UK13"/>
<sequence length="142" mass="15731">MCGIATLRCHTGCPCSCKSSRRPPSDMITTRRRSLVSCKEGDLIFSKDLPRELAEKVQRAIAERHLVFLNQPPSNGQHLQNGAPVHPVLPANCHPQPFDGSPGRSQLHRSQAFQQHPCDGNAEEGPRKTQRGYEDCRRPSGP</sequence>
<keyword evidence="3" id="KW-1185">Reference proteome</keyword>
<dbReference type="EMBL" id="JABFUD020000015">
    <property type="protein sequence ID" value="KAI5069319.1"/>
    <property type="molecule type" value="Genomic_DNA"/>
</dbReference>
<dbReference type="Proteomes" id="UP000886520">
    <property type="component" value="Chromosome 15"/>
</dbReference>
<accession>A0A9D4UK13</accession>
<evidence type="ECO:0000313" key="2">
    <source>
        <dbReference type="EMBL" id="KAI5069319.1"/>
    </source>
</evidence>
<evidence type="ECO:0000256" key="1">
    <source>
        <dbReference type="SAM" id="MobiDB-lite"/>
    </source>
</evidence>
<organism evidence="2 3">
    <name type="scientific">Adiantum capillus-veneris</name>
    <name type="common">Maidenhair fern</name>
    <dbReference type="NCBI Taxonomy" id="13818"/>
    <lineage>
        <taxon>Eukaryota</taxon>
        <taxon>Viridiplantae</taxon>
        <taxon>Streptophyta</taxon>
        <taxon>Embryophyta</taxon>
        <taxon>Tracheophyta</taxon>
        <taxon>Polypodiopsida</taxon>
        <taxon>Polypodiidae</taxon>
        <taxon>Polypodiales</taxon>
        <taxon>Pteridineae</taxon>
        <taxon>Pteridaceae</taxon>
        <taxon>Vittarioideae</taxon>
        <taxon>Adiantum</taxon>
    </lineage>
</organism>
<protein>
    <submittedName>
        <fullName evidence="2">Uncharacterized protein</fullName>
    </submittedName>
</protein>